<dbReference type="InterPro" id="IPR036390">
    <property type="entry name" value="WH_DNA-bd_sf"/>
</dbReference>
<dbReference type="InterPro" id="IPR000524">
    <property type="entry name" value="Tscrpt_reg_HTH_GntR"/>
</dbReference>
<dbReference type="InterPro" id="IPR051446">
    <property type="entry name" value="HTH_trans_reg/aminotransferase"/>
</dbReference>
<dbReference type="RefSeq" id="WP_249862093.1">
    <property type="nucleotide sequence ID" value="NZ_CP027059.1"/>
</dbReference>
<dbReference type="InterPro" id="IPR015421">
    <property type="entry name" value="PyrdxlP-dep_Trfase_major"/>
</dbReference>
<dbReference type="PANTHER" id="PTHR46577">
    <property type="entry name" value="HTH-TYPE TRANSCRIPTIONAL REGULATORY PROTEIN GABR"/>
    <property type="match status" value="1"/>
</dbReference>
<proteinExistence type="inferred from homology"/>
<dbReference type="PANTHER" id="PTHR46577:SF1">
    <property type="entry name" value="HTH-TYPE TRANSCRIPTIONAL REGULATORY PROTEIN GABR"/>
    <property type="match status" value="1"/>
</dbReference>
<evidence type="ECO:0000256" key="6">
    <source>
        <dbReference type="ARBA" id="ARBA00023125"/>
    </source>
</evidence>
<evidence type="ECO:0000256" key="3">
    <source>
        <dbReference type="ARBA" id="ARBA00022576"/>
    </source>
</evidence>
<dbReference type="Pfam" id="PF00392">
    <property type="entry name" value="GntR"/>
    <property type="match status" value="1"/>
</dbReference>
<comment type="similarity">
    <text evidence="2">In the C-terminal section; belongs to the class-I pyridoxal-phosphate-dependent aminotransferase family.</text>
</comment>
<evidence type="ECO:0000313" key="10">
    <source>
        <dbReference type="Proteomes" id="UP001057134"/>
    </source>
</evidence>
<reference evidence="9" key="1">
    <citation type="submission" date="2018-02" db="EMBL/GenBank/DDBJ databases">
        <authorList>
            <person name="Kim S.-K."/>
            <person name="Jung H.-I."/>
            <person name="Lee S.-W."/>
        </authorList>
    </citation>
    <scope>NUCLEOTIDE SEQUENCE</scope>
    <source>
        <strain evidence="9">SK3146</strain>
    </source>
</reference>
<keyword evidence="10" id="KW-1185">Reference proteome</keyword>
<keyword evidence="7" id="KW-0804">Transcription</keyword>
<dbReference type="SUPFAM" id="SSF53383">
    <property type="entry name" value="PLP-dependent transferases"/>
    <property type="match status" value="1"/>
</dbReference>
<evidence type="ECO:0000256" key="5">
    <source>
        <dbReference type="ARBA" id="ARBA00023015"/>
    </source>
</evidence>
<organism evidence="9 10">
    <name type="scientific">Paenibacillus konkukensis</name>
    <dbReference type="NCBI Taxonomy" id="2020716"/>
    <lineage>
        <taxon>Bacteria</taxon>
        <taxon>Bacillati</taxon>
        <taxon>Bacillota</taxon>
        <taxon>Bacilli</taxon>
        <taxon>Bacillales</taxon>
        <taxon>Paenibacillaceae</taxon>
        <taxon>Paenibacillus</taxon>
    </lineage>
</organism>
<dbReference type="InterPro" id="IPR004839">
    <property type="entry name" value="Aminotransferase_I/II_large"/>
</dbReference>
<dbReference type="PROSITE" id="PS50949">
    <property type="entry name" value="HTH_GNTR"/>
    <property type="match status" value="1"/>
</dbReference>
<dbReference type="Gene3D" id="3.40.640.10">
    <property type="entry name" value="Type I PLP-dependent aspartate aminotransferase-like (Major domain)"/>
    <property type="match status" value="1"/>
</dbReference>
<keyword evidence="3" id="KW-0032">Aminotransferase</keyword>
<name>A0ABY4RXU4_9BACL</name>
<reference evidence="9" key="2">
    <citation type="journal article" date="2021" name="J Anim Sci Technol">
        <title>Complete genome sequence of Paenibacillus konkukensis sp. nov. SK3146 as a potential probiotic strain.</title>
        <authorList>
            <person name="Jung H.I."/>
            <person name="Park S."/>
            <person name="Niu K.M."/>
            <person name="Lee S.W."/>
            <person name="Kothari D."/>
            <person name="Yi K.J."/>
            <person name="Kim S.K."/>
        </authorList>
    </citation>
    <scope>NUCLEOTIDE SEQUENCE</scope>
    <source>
        <strain evidence="9">SK3146</strain>
    </source>
</reference>
<dbReference type="Gene3D" id="1.10.10.10">
    <property type="entry name" value="Winged helix-like DNA-binding domain superfamily/Winged helix DNA-binding domain"/>
    <property type="match status" value="1"/>
</dbReference>
<evidence type="ECO:0000259" key="8">
    <source>
        <dbReference type="PROSITE" id="PS50949"/>
    </source>
</evidence>
<dbReference type="Pfam" id="PF00155">
    <property type="entry name" value="Aminotran_1_2"/>
    <property type="match status" value="1"/>
</dbReference>
<dbReference type="CDD" id="cd00609">
    <property type="entry name" value="AAT_like"/>
    <property type="match status" value="1"/>
</dbReference>
<dbReference type="Proteomes" id="UP001057134">
    <property type="component" value="Chromosome"/>
</dbReference>
<evidence type="ECO:0000256" key="1">
    <source>
        <dbReference type="ARBA" id="ARBA00001933"/>
    </source>
</evidence>
<dbReference type="CDD" id="cd07377">
    <property type="entry name" value="WHTH_GntR"/>
    <property type="match status" value="1"/>
</dbReference>
<dbReference type="SUPFAM" id="SSF46785">
    <property type="entry name" value="Winged helix' DNA-binding domain"/>
    <property type="match status" value="1"/>
</dbReference>
<gene>
    <name evidence="9" type="primary">gabR</name>
    <name evidence="9" type="ORF">SK3146_05862</name>
</gene>
<protein>
    <submittedName>
        <fullName evidence="9">HTH-type transcriptional regulatory protein GabR</fullName>
    </submittedName>
</protein>
<sequence>MDFQIPYQGYTGKYPTKMQAFYHAIKDSIISGVLPCGTKLPSSRELAALSGVSRGTVNQVYDMLAAEGYVECRVGRGTFVFYDAQQRPGEPKREDRDDYALSPWGGRVMEQEAQLYSAGSVAYNGKAPRTADFHAYATDLQRFPHEEWNRCLHAQARLLYRQEGQADGRGGLPPTEGDQELREQIAQYLRRARGIAARPEQIIVVNGSMQAITLTAQLLVGEGDKVIVESPGFKGIPRAVRTAGGVPVSVPVDGQGIVPADWDSRLLFVTPGRQFPTGVVLSLERRRQLLEWAYDKGAVIVEDDYDSEFRHRGMPLEPLKALDGRERVIHIGSFTKTLLPSVRIGYAVLPPALAAPFAKAKALFEPLPAGLLEQKTLAAFMASGQYERHLRRMKRIYSRKYESLSRRLADSLSERFSWVKSDAGLHIFGWWRGSTQAYERFRSQCADAGVRWSEIRGEDSEGVRIGVYFHFPHLTEEEMEYGVAVMKRLADS</sequence>
<keyword evidence="5" id="KW-0805">Transcription regulation</keyword>
<accession>A0ABY4RXU4</accession>
<evidence type="ECO:0000313" key="9">
    <source>
        <dbReference type="EMBL" id="UQZ86569.1"/>
    </source>
</evidence>
<comment type="cofactor">
    <cofactor evidence="1">
        <name>pyridoxal 5'-phosphate</name>
        <dbReference type="ChEBI" id="CHEBI:597326"/>
    </cofactor>
</comment>
<dbReference type="InterPro" id="IPR036388">
    <property type="entry name" value="WH-like_DNA-bd_sf"/>
</dbReference>
<keyword evidence="3" id="KW-0808">Transferase</keyword>
<keyword evidence="6" id="KW-0238">DNA-binding</keyword>
<evidence type="ECO:0000256" key="2">
    <source>
        <dbReference type="ARBA" id="ARBA00005384"/>
    </source>
</evidence>
<feature type="domain" description="HTH gntR-type" evidence="8">
    <location>
        <begin position="15"/>
        <end position="83"/>
    </location>
</feature>
<dbReference type="PRINTS" id="PR00035">
    <property type="entry name" value="HTHGNTR"/>
</dbReference>
<dbReference type="InterPro" id="IPR015424">
    <property type="entry name" value="PyrdxlP-dep_Trfase"/>
</dbReference>
<evidence type="ECO:0000256" key="4">
    <source>
        <dbReference type="ARBA" id="ARBA00022898"/>
    </source>
</evidence>
<evidence type="ECO:0000256" key="7">
    <source>
        <dbReference type="ARBA" id="ARBA00023163"/>
    </source>
</evidence>
<keyword evidence="4" id="KW-0663">Pyridoxal phosphate</keyword>
<dbReference type="EMBL" id="CP027059">
    <property type="protein sequence ID" value="UQZ86569.1"/>
    <property type="molecule type" value="Genomic_DNA"/>
</dbReference>
<dbReference type="SMART" id="SM00345">
    <property type="entry name" value="HTH_GNTR"/>
    <property type="match status" value="1"/>
</dbReference>